<dbReference type="InterPro" id="IPR009078">
    <property type="entry name" value="Ferritin-like_SF"/>
</dbReference>
<protein>
    <recommendedName>
        <fullName evidence="1">DUF2383 domain-containing protein</fullName>
    </recommendedName>
</protein>
<reference evidence="2 3" key="1">
    <citation type="submission" date="2016-04" db="EMBL/GenBank/DDBJ databases">
        <authorList>
            <person name="Evans L.H."/>
            <person name="Alamgir A."/>
            <person name="Owens N."/>
            <person name="Weber N.D."/>
            <person name="Virtaneva K."/>
            <person name="Barbian K."/>
            <person name="Babar A."/>
            <person name="Rosenke K."/>
        </authorList>
    </citation>
    <scope>NUCLEOTIDE SEQUENCE [LARGE SCALE GENOMIC DNA]</scope>
    <source>
        <strain evidence="2 3">CCM 8644</strain>
    </source>
</reference>
<feature type="domain" description="DUF2383" evidence="1">
    <location>
        <begin position="7"/>
        <end position="116"/>
    </location>
</feature>
<dbReference type="RefSeq" id="WP_068821237.1">
    <property type="nucleotide sequence ID" value="NZ_LWHJ01000011.1"/>
</dbReference>
<dbReference type="STRING" id="1826909.A5893_03575"/>
<dbReference type="OrthoDB" id="282393at2"/>
<evidence type="ECO:0000313" key="2">
    <source>
        <dbReference type="EMBL" id="OAQ42207.1"/>
    </source>
</evidence>
<name>A0A179DMC3_9SPHI</name>
<evidence type="ECO:0000259" key="1">
    <source>
        <dbReference type="Pfam" id="PF09537"/>
    </source>
</evidence>
<dbReference type="InterPro" id="IPR011971">
    <property type="entry name" value="CHP02284"/>
</dbReference>
<dbReference type="NCBIfam" id="TIGR02284">
    <property type="entry name" value="PA2169 family four-helix-bundle protein"/>
    <property type="match status" value="1"/>
</dbReference>
<dbReference type="InterPro" id="IPR019052">
    <property type="entry name" value="DUF2383"/>
</dbReference>
<dbReference type="SUPFAM" id="SSF47240">
    <property type="entry name" value="Ferritin-like"/>
    <property type="match status" value="1"/>
</dbReference>
<dbReference type="InterPro" id="IPR012347">
    <property type="entry name" value="Ferritin-like"/>
</dbReference>
<organism evidence="2 3">
    <name type="scientific">Pedobacter psychrophilus</name>
    <dbReference type="NCBI Taxonomy" id="1826909"/>
    <lineage>
        <taxon>Bacteria</taxon>
        <taxon>Pseudomonadati</taxon>
        <taxon>Bacteroidota</taxon>
        <taxon>Sphingobacteriia</taxon>
        <taxon>Sphingobacteriales</taxon>
        <taxon>Sphingobacteriaceae</taxon>
        <taxon>Pedobacter</taxon>
    </lineage>
</organism>
<comment type="caution">
    <text evidence="2">The sequence shown here is derived from an EMBL/GenBank/DDBJ whole genome shotgun (WGS) entry which is preliminary data.</text>
</comment>
<dbReference type="PIRSF" id="PIRSF029477">
    <property type="entry name" value="UCP029477"/>
    <property type="match status" value="1"/>
</dbReference>
<dbReference type="Gene3D" id="1.20.1260.10">
    <property type="match status" value="1"/>
</dbReference>
<evidence type="ECO:0000313" key="3">
    <source>
        <dbReference type="Proteomes" id="UP000078459"/>
    </source>
</evidence>
<dbReference type="Proteomes" id="UP000078459">
    <property type="component" value="Unassembled WGS sequence"/>
</dbReference>
<keyword evidence="3" id="KW-1185">Reference proteome</keyword>
<dbReference type="EMBL" id="LWHJ01000011">
    <property type="protein sequence ID" value="OAQ42207.1"/>
    <property type="molecule type" value="Genomic_DNA"/>
</dbReference>
<dbReference type="Pfam" id="PF09537">
    <property type="entry name" value="DUF2383"/>
    <property type="match status" value="1"/>
</dbReference>
<proteinExistence type="predicted"/>
<dbReference type="AlphaFoldDB" id="A0A179DMC3"/>
<sequence length="151" mass="16865">MKDQNEIISDLKGLINILNDGKEGFKDAISHVKSDELKATFLELSNERAAYAEELKAHLLQHGGSSDNDEGGVLGALHRSWLSIKEVFSSNEDAAILEAIETGEEAALEKYDTVLNDYEDHADHYSLLEKQRNGIQSDLIRIKTLSEAFKY</sequence>
<dbReference type="InterPro" id="IPR016920">
    <property type="entry name" value="UCP029477"/>
</dbReference>
<accession>A0A179DMC3</accession>
<gene>
    <name evidence="2" type="ORF">A5893_03575</name>
</gene>
<reference evidence="2 3" key="2">
    <citation type="submission" date="2016-06" db="EMBL/GenBank/DDBJ databases">
        <title>Pedobacter psychrophilus sp. nov., isolated from Antarctic fragmentary rock.</title>
        <authorList>
            <person name="Svec P."/>
        </authorList>
    </citation>
    <scope>NUCLEOTIDE SEQUENCE [LARGE SCALE GENOMIC DNA]</scope>
    <source>
        <strain evidence="2 3">CCM 8644</strain>
    </source>
</reference>